<dbReference type="AlphaFoldDB" id="A0A399J1N0"/>
<dbReference type="EMBL" id="QWJJ01000005">
    <property type="protein sequence ID" value="RII39333.1"/>
    <property type="molecule type" value="Genomic_DNA"/>
</dbReference>
<organism evidence="1 2">
    <name type="scientific">Pseudooceanicola sediminis</name>
    <dbReference type="NCBI Taxonomy" id="2211117"/>
    <lineage>
        <taxon>Bacteria</taxon>
        <taxon>Pseudomonadati</taxon>
        <taxon>Pseudomonadota</taxon>
        <taxon>Alphaproteobacteria</taxon>
        <taxon>Rhodobacterales</taxon>
        <taxon>Paracoccaceae</taxon>
        <taxon>Pseudooceanicola</taxon>
    </lineage>
</organism>
<evidence type="ECO:0000313" key="2">
    <source>
        <dbReference type="Proteomes" id="UP000265848"/>
    </source>
</evidence>
<proteinExistence type="predicted"/>
<evidence type="ECO:0000313" key="1">
    <source>
        <dbReference type="EMBL" id="RII39333.1"/>
    </source>
</evidence>
<reference evidence="1 2" key="1">
    <citation type="submission" date="2018-08" db="EMBL/GenBank/DDBJ databases">
        <title>Pseudooceanicola sediminis CY03 in the family Rhodobacteracea.</title>
        <authorList>
            <person name="Zhang Y.-J."/>
        </authorList>
    </citation>
    <scope>NUCLEOTIDE SEQUENCE [LARGE SCALE GENOMIC DNA]</scope>
    <source>
        <strain evidence="1 2">CY03</strain>
    </source>
</reference>
<protein>
    <recommendedName>
        <fullName evidence="3">DUF1127 domain-containing protein</fullName>
    </recommendedName>
</protein>
<dbReference type="OrthoDB" id="8420502at2"/>
<dbReference type="RefSeq" id="WP_119398289.1">
    <property type="nucleotide sequence ID" value="NZ_QWJJ01000005.1"/>
</dbReference>
<evidence type="ECO:0008006" key="3">
    <source>
        <dbReference type="Google" id="ProtNLM"/>
    </source>
</evidence>
<name>A0A399J1N0_9RHOB</name>
<sequence length="70" mass="7701">MAFITAPHAPFAGLRNAGRTVADVFTSIHRAIAASREASALMYISDKQLRDRGLARQDIGKHLVNKYFAD</sequence>
<gene>
    <name evidence="1" type="ORF">DL237_06715</name>
</gene>
<dbReference type="Proteomes" id="UP000265848">
    <property type="component" value="Unassembled WGS sequence"/>
</dbReference>
<keyword evidence="2" id="KW-1185">Reference proteome</keyword>
<comment type="caution">
    <text evidence="1">The sequence shown here is derived from an EMBL/GenBank/DDBJ whole genome shotgun (WGS) entry which is preliminary data.</text>
</comment>
<accession>A0A399J1N0</accession>